<organism evidence="2 3">
    <name type="scientific">Metabacillus litoralis</name>
    <dbReference type="NCBI Taxonomy" id="152268"/>
    <lineage>
        <taxon>Bacteria</taxon>
        <taxon>Bacillati</taxon>
        <taxon>Bacillota</taxon>
        <taxon>Bacilli</taxon>
        <taxon>Bacillales</taxon>
        <taxon>Bacillaceae</taxon>
        <taxon>Metabacillus</taxon>
    </lineage>
</organism>
<dbReference type="InterPro" id="IPR018745">
    <property type="entry name" value="MpsC"/>
</dbReference>
<name>A0A5C6VVP7_9BACI</name>
<sequence>MLKKIDRYYQEELLLLSSTLSKLLKRRFGKGPEACSLTFHSNKIIVHIRNFITPAEDVLVNNDQLRLAHLFRTSVMETVFREFADEATNVLGVTFDSYFDDWNYEENSGMLLLENMSSLSWEETQLNPILKDKIFDTMIQICAEIHKAPSKLEIVSINPNMYMIESQGILLQVEKILFSKGHLNIIQDRSFEIKDCYLEHKDRLQRVFETKINQMYLMWDYEKDRSLLFVHL</sequence>
<evidence type="ECO:0000313" key="3">
    <source>
        <dbReference type="Proteomes" id="UP000321363"/>
    </source>
</evidence>
<dbReference type="Pfam" id="PF10057">
    <property type="entry name" value="MpsC"/>
    <property type="match status" value="1"/>
</dbReference>
<dbReference type="AlphaFoldDB" id="A0A5C6VVP7"/>
<evidence type="ECO:0000259" key="1">
    <source>
        <dbReference type="Pfam" id="PF10057"/>
    </source>
</evidence>
<feature type="domain" description="Na+-translocating membrane potential-generating system MpsC" evidence="1">
    <location>
        <begin position="16"/>
        <end position="111"/>
    </location>
</feature>
<accession>A0A5C6VVP7</accession>
<protein>
    <submittedName>
        <fullName evidence="2">DUF2294 family protein</fullName>
    </submittedName>
</protein>
<dbReference type="EMBL" id="VOQF01000012">
    <property type="protein sequence ID" value="TXC89297.1"/>
    <property type="molecule type" value="Genomic_DNA"/>
</dbReference>
<reference evidence="2 3" key="1">
    <citation type="journal article" date="2005" name="Int. J. Syst. Evol. Microbiol.">
        <title>Bacillus litoralis sp. nov., isolated from a tidal flat of the Yellow Sea in Korea.</title>
        <authorList>
            <person name="Yoon J.H."/>
            <person name="Oh T.K."/>
        </authorList>
    </citation>
    <scope>NUCLEOTIDE SEQUENCE [LARGE SCALE GENOMIC DNA]</scope>
    <source>
        <strain evidence="2 3">SW-211</strain>
    </source>
</reference>
<gene>
    <name evidence="2" type="ORF">FS935_17640</name>
</gene>
<evidence type="ECO:0000313" key="2">
    <source>
        <dbReference type="EMBL" id="TXC89297.1"/>
    </source>
</evidence>
<dbReference type="Proteomes" id="UP000321363">
    <property type="component" value="Unassembled WGS sequence"/>
</dbReference>
<keyword evidence="3" id="KW-1185">Reference proteome</keyword>
<proteinExistence type="predicted"/>
<comment type="caution">
    <text evidence="2">The sequence shown here is derived from an EMBL/GenBank/DDBJ whole genome shotgun (WGS) entry which is preliminary data.</text>
</comment>